<sequence>MKLRSLLHRRPANPVPLLPAIEPEDGRKAHGASVFPPQSVRGAVQEERLERLLTPRELDLVLHHRL</sequence>
<evidence type="ECO:0000313" key="3">
    <source>
        <dbReference type="Proteomes" id="UP001348098"/>
    </source>
</evidence>
<accession>A0ABU6AM48</accession>
<proteinExistence type="predicted"/>
<dbReference type="Proteomes" id="UP001348098">
    <property type="component" value="Unassembled WGS sequence"/>
</dbReference>
<dbReference type="EMBL" id="JAYKYQ010000001">
    <property type="protein sequence ID" value="MEB3508403.1"/>
    <property type="molecule type" value="Genomic_DNA"/>
</dbReference>
<evidence type="ECO:0000313" key="2">
    <source>
        <dbReference type="EMBL" id="MEB3508403.1"/>
    </source>
</evidence>
<protein>
    <submittedName>
        <fullName evidence="2">Uncharacterized protein</fullName>
    </submittedName>
</protein>
<dbReference type="RefSeq" id="WP_195080745.1">
    <property type="nucleotide sequence ID" value="NZ_JAYESH010000014.1"/>
</dbReference>
<feature type="region of interest" description="Disordered" evidence="1">
    <location>
        <begin position="14"/>
        <end position="38"/>
    </location>
</feature>
<keyword evidence="3" id="KW-1185">Reference proteome</keyword>
<organism evidence="2 3">
    <name type="scientific">Nocardia implantans</name>
    <dbReference type="NCBI Taxonomy" id="3108168"/>
    <lineage>
        <taxon>Bacteria</taxon>
        <taxon>Bacillati</taxon>
        <taxon>Actinomycetota</taxon>
        <taxon>Actinomycetes</taxon>
        <taxon>Mycobacteriales</taxon>
        <taxon>Nocardiaceae</taxon>
        <taxon>Nocardia</taxon>
    </lineage>
</organism>
<gene>
    <name evidence="2" type="ORF">U3653_00065</name>
</gene>
<reference evidence="2 3" key="1">
    <citation type="submission" date="2023-12" db="EMBL/GenBank/DDBJ databases">
        <title>novel species in genus Nocarida.</title>
        <authorList>
            <person name="Li Z."/>
        </authorList>
    </citation>
    <scope>NUCLEOTIDE SEQUENCE [LARGE SCALE GENOMIC DNA]</scope>
    <source>
        <strain evidence="2 3">CDC186</strain>
    </source>
</reference>
<evidence type="ECO:0000256" key="1">
    <source>
        <dbReference type="SAM" id="MobiDB-lite"/>
    </source>
</evidence>
<name>A0ABU6AM48_9NOCA</name>
<comment type="caution">
    <text evidence="2">The sequence shown here is derived from an EMBL/GenBank/DDBJ whole genome shotgun (WGS) entry which is preliminary data.</text>
</comment>